<dbReference type="PANTHER" id="PTHR10963">
    <property type="entry name" value="GLYCOSYL HYDROLASE-RELATED"/>
    <property type="match status" value="1"/>
</dbReference>
<proteinExistence type="inferred from homology"/>
<dbReference type="RefSeq" id="WP_409966576.1">
    <property type="nucleotide sequence ID" value="NZ_CP144143.1"/>
</dbReference>
<keyword evidence="4" id="KW-1185">Reference proteome</keyword>
<keyword evidence="3" id="KW-0326">Glycosidase</keyword>
<dbReference type="Pfam" id="PF00722">
    <property type="entry name" value="Glyco_hydro_16"/>
    <property type="match status" value="1"/>
</dbReference>
<evidence type="ECO:0000256" key="1">
    <source>
        <dbReference type="ARBA" id="ARBA00006865"/>
    </source>
</evidence>
<dbReference type="InterPro" id="IPR000757">
    <property type="entry name" value="Beta-glucanase-like"/>
</dbReference>
<dbReference type="SUPFAM" id="SSF49899">
    <property type="entry name" value="Concanavalin A-like lectins/glucanases"/>
    <property type="match status" value="1"/>
</dbReference>
<dbReference type="Proteomes" id="UP001321305">
    <property type="component" value="Chromosome"/>
</dbReference>
<accession>A0ABZ2EI98</accession>
<dbReference type="EMBL" id="CP144143">
    <property type="protein sequence ID" value="WWC83120.1"/>
    <property type="molecule type" value="Genomic_DNA"/>
</dbReference>
<evidence type="ECO:0000259" key="2">
    <source>
        <dbReference type="PROSITE" id="PS51762"/>
    </source>
</evidence>
<gene>
    <name evidence="3" type="primary">bglA</name>
    <name evidence="3" type="ORF">PIECOFPK_00831</name>
</gene>
<dbReference type="EC" id="3.2.1.73" evidence="3"/>
<dbReference type="CDD" id="cd08023">
    <property type="entry name" value="GH16_laminarinase_like"/>
    <property type="match status" value="1"/>
</dbReference>
<comment type="similarity">
    <text evidence="1">Belongs to the glycosyl hydrolase 16 family.</text>
</comment>
<evidence type="ECO:0000313" key="3">
    <source>
        <dbReference type="EMBL" id="WWC83120.1"/>
    </source>
</evidence>
<dbReference type="Gene3D" id="2.60.120.200">
    <property type="match status" value="1"/>
</dbReference>
<dbReference type="PROSITE" id="PS51762">
    <property type="entry name" value="GH16_2"/>
    <property type="match status" value="1"/>
</dbReference>
<feature type="domain" description="GH16" evidence="2">
    <location>
        <begin position="30"/>
        <end position="273"/>
    </location>
</feature>
<keyword evidence="3" id="KW-0378">Hydrolase</keyword>
<dbReference type="PANTHER" id="PTHR10963:SF55">
    <property type="entry name" value="GLYCOSIDE HYDROLASE FAMILY 16 PROTEIN"/>
    <property type="match status" value="1"/>
</dbReference>
<dbReference type="InterPro" id="IPR050546">
    <property type="entry name" value="Glycosyl_Hydrlase_16"/>
</dbReference>
<name>A0ABZ2EI98_9BACT</name>
<protein>
    <submittedName>
        <fullName evidence="3">Beta-glucanase</fullName>
        <ecNumber evidence="3">3.2.1.73</ecNumber>
    </submittedName>
</protein>
<sequence length="275" mass="31676">MRFVFLLFCYWGLTNACLNTAPPKLYGRASDFADQPVWEEHFNKDGQPDTAIWSYDIGDNGWGNNELQYYTDAITNAVIRNGMLHIIALKEQRAKSRYTSARLVTRHKKDFLYGRIEVKAKLPAGVGTWPAIWMLPTDWSYGGWPQSGEIDIMEHVGKDEGMVHFSVHTAAYNHIQGTQKTAQQKVSNATSDFHLYRVDWTPDYIKGFFDDREVFSFENDHKGDYNTWPFDKKFYLLLNIAIGGNWGGPDVDEHIFPAAMVIDYIKYYPFIGKSE</sequence>
<organism evidence="3 4">
    <name type="scientific">Mycovorax composti</name>
    <dbReference type="NCBI Taxonomy" id="2962693"/>
    <lineage>
        <taxon>Bacteria</taxon>
        <taxon>Pseudomonadati</taxon>
        <taxon>Bacteroidota</taxon>
        <taxon>Chitinophagia</taxon>
        <taxon>Chitinophagales</taxon>
        <taxon>Chitinophagaceae</taxon>
        <taxon>Mycovorax</taxon>
    </lineage>
</organism>
<dbReference type="InterPro" id="IPR013320">
    <property type="entry name" value="ConA-like_dom_sf"/>
</dbReference>
<evidence type="ECO:0000313" key="4">
    <source>
        <dbReference type="Proteomes" id="UP001321305"/>
    </source>
</evidence>
<reference evidence="4" key="1">
    <citation type="submission" date="2024-01" db="EMBL/GenBank/DDBJ databases">
        <title>Mycovorax composti gen. nov. sp. nov., a member of the family Chitinophagaceae isolated from button mushroom compost.</title>
        <authorList>
            <person name="Thai M."/>
            <person name="Bell T.L."/>
            <person name="Kertesz M.A."/>
        </authorList>
    </citation>
    <scope>NUCLEOTIDE SEQUENCE [LARGE SCALE GENOMIC DNA]</scope>
    <source>
        <strain evidence="4">C216</strain>
    </source>
</reference>
<dbReference type="GO" id="GO:0042972">
    <property type="term" value="F:licheninase activity"/>
    <property type="evidence" value="ECO:0007669"/>
    <property type="project" value="UniProtKB-EC"/>
</dbReference>